<evidence type="ECO:0000256" key="8">
    <source>
        <dbReference type="ARBA" id="ARBA00022705"/>
    </source>
</evidence>
<dbReference type="CDD" id="cd09859">
    <property type="entry name" value="PIN_53EXO"/>
    <property type="match status" value="1"/>
</dbReference>
<dbReference type="Gene3D" id="3.40.50.1010">
    <property type="entry name" value="5'-nuclease"/>
    <property type="match status" value="1"/>
</dbReference>
<evidence type="ECO:0000256" key="17">
    <source>
        <dbReference type="RuleBase" id="RU004460"/>
    </source>
</evidence>
<keyword evidence="14 17" id="KW-0234">DNA repair</keyword>
<evidence type="ECO:0000256" key="4">
    <source>
        <dbReference type="ARBA" id="ARBA00012417"/>
    </source>
</evidence>
<dbReference type="Gene3D" id="3.30.420.10">
    <property type="entry name" value="Ribonuclease H-like superfamily/Ribonuclease H"/>
    <property type="match status" value="1"/>
</dbReference>
<evidence type="ECO:0000256" key="11">
    <source>
        <dbReference type="ARBA" id="ARBA00022839"/>
    </source>
</evidence>
<evidence type="ECO:0000256" key="9">
    <source>
        <dbReference type="ARBA" id="ARBA00022722"/>
    </source>
</evidence>
<dbReference type="SMART" id="SM00279">
    <property type="entry name" value="HhH2"/>
    <property type="match status" value="1"/>
</dbReference>
<evidence type="ECO:0000256" key="14">
    <source>
        <dbReference type="ARBA" id="ARBA00023204"/>
    </source>
</evidence>
<gene>
    <name evidence="17" type="primary">polA</name>
    <name evidence="20" type="ORF">Megvenef_01260</name>
</gene>
<dbReference type="InterPro" id="IPR020045">
    <property type="entry name" value="DNA_polI_H3TH"/>
</dbReference>
<dbReference type="RefSeq" id="WP_322777187.1">
    <property type="nucleotide sequence ID" value="NZ_JARJFB010000107.1"/>
</dbReference>
<keyword evidence="8 17" id="KW-0235">DNA replication</keyword>
<feature type="domain" description="DNA-directed DNA polymerase family A palm" evidence="19">
    <location>
        <begin position="644"/>
        <end position="850"/>
    </location>
</feature>
<evidence type="ECO:0000256" key="10">
    <source>
        <dbReference type="ARBA" id="ARBA00022763"/>
    </source>
</evidence>
<evidence type="ECO:0000256" key="7">
    <source>
        <dbReference type="ARBA" id="ARBA00022695"/>
    </source>
</evidence>
<dbReference type="InterPro" id="IPR043502">
    <property type="entry name" value="DNA/RNA_pol_sf"/>
</dbReference>
<dbReference type="InterPro" id="IPR020046">
    <property type="entry name" value="5-3_exonucl_a-hlix_arch_N"/>
</dbReference>
<dbReference type="Pfam" id="PF00476">
    <property type="entry name" value="DNA_pol_A"/>
    <property type="match status" value="1"/>
</dbReference>
<dbReference type="SUPFAM" id="SSF88723">
    <property type="entry name" value="PIN domain-like"/>
    <property type="match status" value="1"/>
</dbReference>
<evidence type="ECO:0000259" key="19">
    <source>
        <dbReference type="SMART" id="SM00482"/>
    </source>
</evidence>
<reference evidence="20 21" key="1">
    <citation type="submission" date="2023-03" db="EMBL/GenBank/DDBJ databases">
        <title>Host association and intracellularity evolved multiple times independently in the Rickettsiales.</title>
        <authorList>
            <person name="Castelli M."/>
            <person name="Nardi T."/>
            <person name="Gammuto L."/>
            <person name="Bellinzona G."/>
            <person name="Sabaneyeva E."/>
            <person name="Potekhin A."/>
            <person name="Serra V."/>
            <person name="Petroni G."/>
            <person name="Sassera D."/>
        </authorList>
    </citation>
    <scope>NUCLEOTIDE SEQUENCE [LARGE SCALE GENOMIC DNA]</scope>
    <source>
        <strain evidence="20 21">Sr 2-6</strain>
    </source>
</reference>
<dbReference type="SUPFAM" id="SSF47807">
    <property type="entry name" value="5' to 3' exonuclease, C-terminal subdomain"/>
    <property type="match status" value="1"/>
</dbReference>
<dbReference type="InterPro" id="IPR001098">
    <property type="entry name" value="DNA-dir_DNA_pol_A_palm_dom"/>
</dbReference>
<dbReference type="InterPro" id="IPR002298">
    <property type="entry name" value="DNA_polymerase_A"/>
</dbReference>
<dbReference type="InterPro" id="IPR029060">
    <property type="entry name" value="PIN-like_dom_sf"/>
</dbReference>
<keyword evidence="12 17" id="KW-0239">DNA-directed DNA polymerase</keyword>
<evidence type="ECO:0000256" key="16">
    <source>
        <dbReference type="NCBIfam" id="TIGR00593"/>
    </source>
</evidence>
<dbReference type="InterPro" id="IPR012337">
    <property type="entry name" value="RNaseH-like_sf"/>
</dbReference>
<keyword evidence="11 17" id="KW-0269">Exonuclease</keyword>
<dbReference type="Gene3D" id="1.20.1060.10">
    <property type="entry name" value="Taq DNA Polymerase, Chain T, domain 4"/>
    <property type="match status" value="1"/>
</dbReference>
<dbReference type="Gene3D" id="1.10.150.20">
    <property type="entry name" value="5' to 3' exonuclease, C-terminal subdomain"/>
    <property type="match status" value="2"/>
</dbReference>
<dbReference type="InterPro" id="IPR036397">
    <property type="entry name" value="RNaseH_sf"/>
</dbReference>
<evidence type="ECO:0000256" key="5">
    <source>
        <dbReference type="ARBA" id="ARBA00020311"/>
    </source>
</evidence>
<protein>
    <recommendedName>
        <fullName evidence="5 16">DNA polymerase I</fullName>
        <ecNumber evidence="4 16">2.7.7.7</ecNumber>
    </recommendedName>
</protein>
<comment type="function">
    <text evidence="1 17">In addition to polymerase activity, this DNA polymerase exhibits 5'-3' exonuclease activity.</text>
</comment>
<dbReference type="PANTHER" id="PTHR10133:SF27">
    <property type="entry name" value="DNA POLYMERASE NU"/>
    <property type="match status" value="1"/>
</dbReference>
<dbReference type="InterPro" id="IPR008918">
    <property type="entry name" value="HhH2"/>
</dbReference>
<dbReference type="NCBIfam" id="NF004397">
    <property type="entry name" value="PRK05755.1"/>
    <property type="match status" value="1"/>
</dbReference>
<dbReference type="EMBL" id="JARJFB010000107">
    <property type="protein sequence ID" value="MEA0971285.1"/>
    <property type="molecule type" value="Genomic_DNA"/>
</dbReference>
<evidence type="ECO:0000256" key="6">
    <source>
        <dbReference type="ARBA" id="ARBA00022679"/>
    </source>
</evidence>
<evidence type="ECO:0000313" key="21">
    <source>
        <dbReference type="Proteomes" id="UP001291687"/>
    </source>
</evidence>
<keyword evidence="13 17" id="KW-0238">DNA-binding</keyword>
<name>A0ABU5NDR3_9RICK</name>
<dbReference type="EC" id="2.7.7.7" evidence="4 16"/>
<keyword evidence="10 17" id="KW-0227">DNA damage</keyword>
<comment type="similarity">
    <text evidence="2 17">Belongs to the DNA polymerase type-A family.</text>
</comment>
<comment type="caution">
    <text evidence="20">The sequence shown here is derived from an EMBL/GenBank/DDBJ whole genome shotgun (WGS) entry which is preliminary data.</text>
</comment>
<dbReference type="SUPFAM" id="SSF53098">
    <property type="entry name" value="Ribonuclease H-like"/>
    <property type="match status" value="1"/>
</dbReference>
<dbReference type="SMART" id="SM00475">
    <property type="entry name" value="53EXOc"/>
    <property type="match status" value="1"/>
</dbReference>
<keyword evidence="7 17" id="KW-0548">Nucleotidyltransferase</keyword>
<evidence type="ECO:0000259" key="18">
    <source>
        <dbReference type="SMART" id="SM00475"/>
    </source>
</evidence>
<dbReference type="Gene3D" id="3.30.70.370">
    <property type="match status" value="1"/>
</dbReference>
<keyword evidence="6 17" id="KW-0808">Transferase</keyword>
<dbReference type="PANTHER" id="PTHR10133">
    <property type="entry name" value="DNA POLYMERASE I"/>
    <property type="match status" value="1"/>
</dbReference>
<comment type="subunit">
    <text evidence="3">Single-chain monomer with multiple functions.</text>
</comment>
<organism evidence="20 21">
    <name type="scientific">Candidatus Megaera venefica</name>
    <dbReference type="NCBI Taxonomy" id="2055910"/>
    <lineage>
        <taxon>Bacteria</taxon>
        <taxon>Pseudomonadati</taxon>
        <taxon>Pseudomonadota</taxon>
        <taxon>Alphaproteobacteria</taxon>
        <taxon>Rickettsiales</taxon>
        <taxon>Rickettsiaceae</taxon>
        <taxon>Candidatus Megaera</taxon>
    </lineage>
</organism>
<dbReference type="NCBIfam" id="TIGR00593">
    <property type="entry name" value="pola"/>
    <property type="match status" value="1"/>
</dbReference>
<feature type="domain" description="5'-3' exonuclease" evidence="18">
    <location>
        <begin position="5"/>
        <end position="263"/>
    </location>
</feature>
<keyword evidence="17" id="KW-0378">Hydrolase</keyword>
<dbReference type="InterPro" id="IPR019760">
    <property type="entry name" value="DNA-dir_DNA_pol_A_CS"/>
</dbReference>
<dbReference type="InterPro" id="IPR036279">
    <property type="entry name" value="5-3_exonuclease_C_sf"/>
</dbReference>
<dbReference type="Pfam" id="PF01367">
    <property type="entry name" value="5_3_exonuc"/>
    <property type="match status" value="1"/>
</dbReference>
<dbReference type="CDD" id="cd09898">
    <property type="entry name" value="H3TH_53EXO"/>
    <property type="match status" value="1"/>
</dbReference>
<comment type="catalytic activity">
    <reaction evidence="15 17">
        <text>DNA(n) + a 2'-deoxyribonucleoside 5'-triphosphate = DNA(n+1) + diphosphate</text>
        <dbReference type="Rhea" id="RHEA:22508"/>
        <dbReference type="Rhea" id="RHEA-COMP:17339"/>
        <dbReference type="Rhea" id="RHEA-COMP:17340"/>
        <dbReference type="ChEBI" id="CHEBI:33019"/>
        <dbReference type="ChEBI" id="CHEBI:61560"/>
        <dbReference type="ChEBI" id="CHEBI:173112"/>
        <dbReference type="EC" id="2.7.7.7"/>
    </reaction>
</comment>
<sequence>MEKTKNNSPLLIIDGYGFIFRAYHVQPPLTSPTGLHVGAIYGFTSMLIKLINDFKPEHAVIVLDHEGRNFRHNIYKDYKTNRPPVPDDLISQLNLVKIAADALNFRNLSKAGFEADDIIATLATKASSTRREAIIISSDKDLMQLVDGFVKMYDPAKSKYITEEDIIAKFGVPALKVREVQALMGDKSDNIPGVAGIGPKTAAQLINEYGTLDEIIHSLDQIKNPRWQKLLQDNLQNAKISWQLVGLDKNVDIEQDVENFHWVSPKVDQISNFLNEYGFKSLHKRVETLFNLKIESISDPFMIEEGKVIPTLVKIDNSKQLEPLFLEIKKLGMVAVFNRIQDSKHNLILTTGGNLYHVDYKDQLDAHDLFSFSNAKLEDIEIKQQIHSLFSNKAVKKITYNLKSLLQLINSKNENIAFHAFDDLMLMDYVLNDGNKAHGLLDIINIYSGSNPTDNTYYASYFIDCYNRLITKLVENKALHLYDSIDLPLCYILHDMENIGVKIDTQYLKHMSTELATKIQAIEKKIYIFTGKEFNISSPKQLGIILFDEMKLPFGKVTGKSKSYSTNADTLEKLNIEGYEIAQLLLDYRHLCKLKNTYTDTLPEQVDKTTSRIHTTYLQCATTTGRLSSINPNVQNIPIRTEDGNKVRAAFVATPGMKLISADYSQIELRILSHVANIGQLKKAFAENRDIHAQTASQIFDIPIEHMEPDVRRKAKAINFGIIYGISSFGLARQLNITKKEAATYIEKYFKEYPGIQKYMSETIEFAKGNGFVSNLLGRKCFLPNINSKDHTLRSFSERAAINAPMQSLASDIVKIAMILLNKTLSSRNMKTKMILQIHDELIFESPEAEVTSAMAIIKSTMQSAYLLDVGIDTKVSTGNNWQEL</sequence>
<evidence type="ECO:0000256" key="2">
    <source>
        <dbReference type="ARBA" id="ARBA00007705"/>
    </source>
</evidence>
<keyword evidence="9" id="KW-0540">Nuclease</keyword>
<dbReference type="CDD" id="cd08637">
    <property type="entry name" value="DNA_pol_A_pol_I_C"/>
    <property type="match status" value="1"/>
</dbReference>
<dbReference type="InterPro" id="IPR002421">
    <property type="entry name" value="5-3_exonuclease"/>
</dbReference>
<dbReference type="PROSITE" id="PS00447">
    <property type="entry name" value="DNA_POLYMERASE_A"/>
    <property type="match status" value="1"/>
</dbReference>
<dbReference type="SMART" id="SM00482">
    <property type="entry name" value="POLAc"/>
    <property type="match status" value="1"/>
</dbReference>
<proteinExistence type="inferred from homology"/>
<evidence type="ECO:0000313" key="20">
    <source>
        <dbReference type="EMBL" id="MEA0971285.1"/>
    </source>
</evidence>
<dbReference type="SUPFAM" id="SSF56672">
    <property type="entry name" value="DNA/RNA polymerases"/>
    <property type="match status" value="1"/>
</dbReference>
<evidence type="ECO:0000256" key="15">
    <source>
        <dbReference type="ARBA" id="ARBA00049244"/>
    </source>
</evidence>
<accession>A0ABU5NDR3</accession>
<evidence type="ECO:0000256" key="3">
    <source>
        <dbReference type="ARBA" id="ARBA00011541"/>
    </source>
</evidence>
<dbReference type="Pfam" id="PF02739">
    <property type="entry name" value="5_3_exonuc_N"/>
    <property type="match status" value="1"/>
</dbReference>
<dbReference type="Proteomes" id="UP001291687">
    <property type="component" value="Unassembled WGS sequence"/>
</dbReference>
<keyword evidence="21" id="KW-1185">Reference proteome</keyword>
<evidence type="ECO:0000256" key="13">
    <source>
        <dbReference type="ARBA" id="ARBA00023125"/>
    </source>
</evidence>
<dbReference type="InterPro" id="IPR018320">
    <property type="entry name" value="DNA_polymerase_1"/>
</dbReference>
<dbReference type="PRINTS" id="PR00868">
    <property type="entry name" value="DNAPOLI"/>
</dbReference>
<evidence type="ECO:0000256" key="12">
    <source>
        <dbReference type="ARBA" id="ARBA00022932"/>
    </source>
</evidence>
<evidence type="ECO:0000256" key="1">
    <source>
        <dbReference type="ARBA" id="ARBA00002703"/>
    </source>
</evidence>